<dbReference type="CDD" id="cd02976">
    <property type="entry name" value="NrdH"/>
    <property type="match status" value="1"/>
</dbReference>
<sequence>MKNVTIYSTPTCHFCHAAKEFFKANNVQFTDHDVSSDTQKRDEMLQKSGQMGVPVIFIDDQMVIGFDEGKLKSLLGV</sequence>
<evidence type="ECO:0000313" key="3">
    <source>
        <dbReference type="Proteomes" id="UP000230833"/>
    </source>
</evidence>
<dbReference type="InterPro" id="IPR002109">
    <property type="entry name" value="Glutaredoxin"/>
</dbReference>
<proteinExistence type="predicted"/>
<comment type="caution">
    <text evidence="2">The sequence shown here is derived from an EMBL/GenBank/DDBJ whole genome shotgun (WGS) entry which is preliminary data.</text>
</comment>
<organism evidence="2 3">
    <name type="scientific">Candidatus Vogelbacteria bacterium CG10_big_fil_rev_8_21_14_0_10_45_14</name>
    <dbReference type="NCBI Taxonomy" id="1975042"/>
    <lineage>
        <taxon>Bacteria</taxon>
        <taxon>Candidatus Vogeliibacteriota</taxon>
    </lineage>
</organism>
<dbReference type="Proteomes" id="UP000230833">
    <property type="component" value="Unassembled WGS sequence"/>
</dbReference>
<dbReference type="Gene3D" id="3.40.30.10">
    <property type="entry name" value="Glutaredoxin"/>
    <property type="match status" value="1"/>
</dbReference>
<dbReference type="PANTHER" id="PTHR34386">
    <property type="entry name" value="GLUTAREDOXIN"/>
    <property type="match status" value="1"/>
</dbReference>
<dbReference type="GO" id="GO:0009055">
    <property type="term" value="F:electron transfer activity"/>
    <property type="evidence" value="ECO:0007669"/>
    <property type="project" value="TreeGrafter"/>
</dbReference>
<dbReference type="InterPro" id="IPR036249">
    <property type="entry name" value="Thioredoxin-like_sf"/>
</dbReference>
<dbReference type="EMBL" id="PCYL01000043">
    <property type="protein sequence ID" value="PIR46476.1"/>
    <property type="molecule type" value="Genomic_DNA"/>
</dbReference>
<dbReference type="InterPro" id="IPR051548">
    <property type="entry name" value="Grx-like_ET"/>
</dbReference>
<dbReference type="NCBIfam" id="TIGR02196">
    <property type="entry name" value="GlrX_YruB"/>
    <property type="match status" value="1"/>
</dbReference>
<dbReference type="SUPFAM" id="SSF52833">
    <property type="entry name" value="Thioredoxin-like"/>
    <property type="match status" value="1"/>
</dbReference>
<dbReference type="PANTHER" id="PTHR34386:SF1">
    <property type="entry name" value="GLUTAREDOXIN-LIKE PROTEIN NRDH"/>
    <property type="match status" value="1"/>
</dbReference>
<evidence type="ECO:0000259" key="1">
    <source>
        <dbReference type="Pfam" id="PF00462"/>
    </source>
</evidence>
<feature type="domain" description="Glutaredoxin" evidence="1">
    <location>
        <begin position="4"/>
        <end position="63"/>
    </location>
</feature>
<dbReference type="Pfam" id="PF00462">
    <property type="entry name" value="Glutaredoxin"/>
    <property type="match status" value="1"/>
</dbReference>
<protein>
    <submittedName>
        <fullName evidence="2">NrdH-redoxin</fullName>
    </submittedName>
</protein>
<name>A0A2H0RJ78_9BACT</name>
<dbReference type="GO" id="GO:0045454">
    <property type="term" value="P:cell redox homeostasis"/>
    <property type="evidence" value="ECO:0007669"/>
    <property type="project" value="TreeGrafter"/>
</dbReference>
<accession>A0A2H0RJ78</accession>
<dbReference type="AlphaFoldDB" id="A0A2H0RJ78"/>
<dbReference type="PROSITE" id="PS51354">
    <property type="entry name" value="GLUTAREDOXIN_2"/>
    <property type="match status" value="1"/>
</dbReference>
<evidence type="ECO:0000313" key="2">
    <source>
        <dbReference type="EMBL" id="PIR46476.1"/>
    </source>
</evidence>
<gene>
    <name evidence="2" type="ORF">COV07_04020</name>
</gene>
<dbReference type="InterPro" id="IPR011911">
    <property type="entry name" value="GlrX_YruB"/>
</dbReference>
<reference evidence="2 3" key="1">
    <citation type="submission" date="2017-09" db="EMBL/GenBank/DDBJ databases">
        <title>Depth-based differentiation of microbial function through sediment-hosted aquifers and enrichment of novel symbionts in the deep terrestrial subsurface.</title>
        <authorList>
            <person name="Probst A.J."/>
            <person name="Ladd B."/>
            <person name="Jarett J.K."/>
            <person name="Geller-Mcgrath D.E."/>
            <person name="Sieber C.M."/>
            <person name="Emerson J.B."/>
            <person name="Anantharaman K."/>
            <person name="Thomas B.C."/>
            <person name="Malmstrom R."/>
            <person name="Stieglmeier M."/>
            <person name="Klingl A."/>
            <person name="Woyke T."/>
            <person name="Ryan C.M."/>
            <person name="Banfield J.F."/>
        </authorList>
    </citation>
    <scope>NUCLEOTIDE SEQUENCE [LARGE SCALE GENOMIC DNA]</scope>
    <source>
        <strain evidence="2">CG10_big_fil_rev_8_21_14_0_10_45_14</strain>
    </source>
</reference>